<keyword evidence="3" id="KW-1185">Reference proteome</keyword>
<organism evidence="2 3">
    <name type="scientific">Collybiopsis luxurians FD-317 M1</name>
    <dbReference type="NCBI Taxonomy" id="944289"/>
    <lineage>
        <taxon>Eukaryota</taxon>
        <taxon>Fungi</taxon>
        <taxon>Dikarya</taxon>
        <taxon>Basidiomycota</taxon>
        <taxon>Agaricomycotina</taxon>
        <taxon>Agaricomycetes</taxon>
        <taxon>Agaricomycetidae</taxon>
        <taxon>Agaricales</taxon>
        <taxon>Marasmiineae</taxon>
        <taxon>Omphalotaceae</taxon>
        <taxon>Collybiopsis</taxon>
        <taxon>Collybiopsis luxurians</taxon>
    </lineage>
</organism>
<gene>
    <name evidence="2" type="ORF">GYMLUDRAFT_62672</name>
</gene>
<reference evidence="2 3" key="1">
    <citation type="submission" date="2014-04" db="EMBL/GenBank/DDBJ databases">
        <title>Evolutionary Origins and Diversification of the Mycorrhizal Mutualists.</title>
        <authorList>
            <consortium name="DOE Joint Genome Institute"/>
            <consortium name="Mycorrhizal Genomics Consortium"/>
            <person name="Kohler A."/>
            <person name="Kuo A."/>
            <person name="Nagy L.G."/>
            <person name="Floudas D."/>
            <person name="Copeland A."/>
            <person name="Barry K.W."/>
            <person name="Cichocki N."/>
            <person name="Veneault-Fourrey C."/>
            <person name="LaButti K."/>
            <person name="Lindquist E.A."/>
            <person name="Lipzen A."/>
            <person name="Lundell T."/>
            <person name="Morin E."/>
            <person name="Murat C."/>
            <person name="Riley R."/>
            <person name="Ohm R."/>
            <person name="Sun H."/>
            <person name="Tunlid A."/>
            <person name="Henrissat B."/>
            <person name="Grigoriev I.V."/>
            <person name="Hibbett D.S."/>
            <person name="Martin F."/>
        </authorList>
    </citation>
    <scope>NUCLEOTIDE SEQUENCE [LARGE SCALE GENOMIC DNA]</scope>
    <source>
        <strain evidence="2 3">FD-317 M1</strain>
    </source>
</reference>
<feature type="compositionally biased region" description="Polar residues" evidence="1">
    <location>
        <begin position="201"/>
        <end position="213"/>
    </location>
</feature>
<evidence type="ECO:0000313" key="3">
    <source>
        <dbReference type="Proteomes" id="UP000053593"/>
    </source>
</evidence>
<dbReference type="Proteomes" id="UP000053593">
    <property type="component" value="Unassembled WGS sequence"/>
</dbReference>
<feature type="compositionally biased region" description="Low complexity" evidence="1">
    <location>
        <begin position="151"/>
        <end position="160"/>
    </location>
</feature>
<dbReference type="AlphaFoldDB" id="A0A0D0CB12"/>
<accession>A0A0D0CB12</accession>
<proteinExistence type="predicted"/>
<dbReference type="OrthoDB" id="10618298at2759"/>
<protein>
    <submittedName>
        <fullName evidence="2">Uncharacterized protein</fullName>
    </submittedName>
</protein>
<name>A0A0D0CB12_9AGAR</name>
<sequence length="213" mass="23612">MYVYPNGQTYNEMVNDPCFVRIPGCTRDTGQPLSFQDRAVGQTLRGWRDKTDGAVEWHNQNIEFTKEGLSWSAYERGTVKQEPPNSSPRSNRGPDTHLMQPVHGSGLVTSGNPGGDDGDESDSLSDSSFDEFRLSKGKRSRTPWLRDGGDPDPSSSSSSSESDRGHSRQVEPNDKRRSKEDQCRRKEKKRRTVKLACKLANSGTKGSTNSSAI</sequence>
<dbReference type="HOGENOM" id="CLU_1294548_0_0_1"/>
<feature type="compositionally biased region" description="Basic and acidic residues" evidence="1">
    <location>
        <begin position="161"/>
        <end position="184"/>
    </location>
</feature>
<dbReference type="EMBL" id="KN834808">
    <property type="protein sequence ID" value="KIK55237.1"/>
    <property type="molecule type" value="Genomic_DNA"/>
</dbReference>
<evidence type="ECO:0000313" key="2">
    <source>
        <dbReference type="EMBL" id="KIK55237.1"/>
    </source>
</evidence>
<feature type="region of interest" description="Disordered" evidence="1">
    <location>
        <begin position="77"/>
        <end position="213"/>
    </location>
</feature>
<evidence type="ECO:0000256" key="1">
    <source>
        <dbReference type="SAM" id="MobiDB-lite"/>
    </source>
</evidence>